<dbReference type="InterPro" id="IPR004171">
    <property type="entry name" value="cAMP_dep_PKI"/>
</dbReference>
<proteinExistence type="inferred from homology"/>
<evidence type="ECO:0000256" key="1">
    <source>
        <dbReference type="ARBA" id="ARBA00002844"/>
    </source>
</evidence>
<evidence type="ECO:0000313" key="5">
    <source>
        <dbReference type="Proteomes" id="UP001153636"/>
    </source>
</evidence>
<evidence type="ECO:0000256" key="2">
    <source>
        <dbReference type="ARBA" id="ARBA00006393"/>
    </source>
</evidence>
<dbReference type="EMBL" id="OV651813">
    <property type="protein sequence ID" value="CAH1098571.1"/>
    <property type="molecule type" value="Genomic_DNA"/>
</dbReference>
<sequence length="167" mass="18706">MKQVTEKSFVCIGPQIKRDRIKRFSRKSVLKMLAVMEASQSAAGNSNSASQVPAVTPEEAAANEKEFLSSGRTGRRNALPDILGCLDNTKTQRLSRNVSHASSRLFNGVCCNCASFRTFLVQPLNKTDYFIYFVNPNKSNSWSIVYPQYRSLLPCSESIMDVYYSDL</sequence>
<evidence type="ECO:0000313" key="4">
    <source>
        <dbReference type="EMBL" id="CAH1098571.1"/>
    </source>
</evidence>
<dbReference type="Pfam" id="PF02827">
    <property type="entry name" value="PKI"/>
    <property type="match status" value="1"/>
</dbReference>
<dbReference type="OrthoDB" id="6380180at2759"/>
<reference evidence="4" key="1">
    <citation type="submission" date="2022-01" db="EMBL/GenBank/DDBJ databases">
        <authorList>
            <person name="King R."/>
        </authorList>
    </citation>
    <scope>NUCLEOTIDE SEQUENCE</scope>
</reference>
<dbReference type="AlphaFoldDB" id="A0A9P0G5C2"/>
<organism evidence="4 5">
    <name type="scientific">Psylliodes chrysocephalus</name>
    <dbReference type="NCBI Taxonomy" id="3402493"/>
    <lineage>
        <taxon>Eukaryota</taxon>
        <taxon>Metazoa</taxon>
        <taxon>Ecdysozoa</taxon>
        <taxon>Arthropoda</taxon>
        <taxon>Hexapoda</taxon>
        <taxon>Insecta</taxon>
        <taxon>Pterygota</taxon>
        <taxon>Neoptera</taxon>
        <taxon>Endopterygota</taxon>
        <taxon>Coleoptera</taxon>
        <taxon>Polyphaga</taxon>
        <taxon>Cucujiformia</taxon>
        <taxon>Chrysomeloidea</taxon>
        <taxon>Chrysomelidae</taxon>
        <taxon>Galerucinae</taxon>
        <taxon>Alticini</taxon>
        <taxon>Psylliodes</taxon>
    </lineage>
</organism>
<accession>A0A9P0G5C2</accession>
<evidence type="ECO:0000256" key="3">
    <source>
        <dbReference type="ARBA" id="ARBA00023013"/>
    </source>
</evidence>
<keyword evidence="5" id="KW-1185">Reference proteome</keyword>
<dbReference type="Proteomes" id="UP001153636">
    <property type="component" value="Chromosome 1"/>
</dbReference>
<keyword evidence="3" id="KW-0649">Protein kinase inhibitor</keyword>
<dbReference type="PANTHER" id="PTHR15416">
    <property type="entry name" value="CAMP-DEPENDENT PROTEIN KINASE INHIBITOR/PKI"/>
    <property type="match status" value="1"/>
</dbReference>
<gene>
    <name evidence="4" type="ORF">PSYICH_LOCUS1412</name>
</gene>
<comment type="function">
    <text evidence="1">Extremely potent competitive inhibitor of cAMP-dependent protein kinase activity, this protein interacts with the catalytic subunit of the enzyme after the cAMP-induced dissociation of its regulatory chains.</text>
</comment>
<name>A0A9P0G5C2_9CUCU</name>
<protein>
    <submittedName>
        <fullName evidence="4">Uncharacterized protein</fullName>
    </submittedName>
</protein>
<comment type="similarity">
    <text evidence="2">Belongs to the PKI family.</text>
</comment>
<dbReference type="GO" id="GO:0004862">
    <property type="term" value="F:cAMP-dependent protein kinase inhibitor activity"/>
    <property type="evidence" value="ECO:0007669"/>
    <property type="project" value="InterPro"/>
</dbReference>